<organism evidence="6 7">
    <name type="scientific">Apis cerana cerana</name>
    <name type="common">Oriental honeybee</name>
    <dbReference type="NCBI Taxonomy" id="94128"/>
    <lineage>
        <taxon>Eukaryota</taxon>
        <taxon>Metazoa</taxon>
        <taxon>Ecdysozoa</taxon>
        <taxon>Arthropoda</taxon>
        <taxon>Hexapoda</taxon>
        <taxon>Insecta</taxon>
        <taxon>Pterygota</taxon>
        <taxon>Neoptera</taxon>
        <taxon>Endopterygota</taxon>
        <taxon>Hymenoptera</taxon>
        <taxon>Apocrita</taxon>
        <taxon>Aculeata</taxon>
        <taxon>Apoidea</taxon>
        <taxon>Anthophila</taxon>
        <taxon>Apidae</taxon>
        <taxon>Apis</taxon>
    </lineage>
</organism>
<keyword evidence="4" id="KW-1015">Disulfide bond</keyword>
<name>A0A2A3EMG1_APICC</name>
<dbReference type="InterPro" id="IPR020128">
    <property type="entry name" value="Secapin"/>
</dbReference>
<dbReference type="EMBL" id="KZ288209">
    <property type="protein sequence ID" value="PBC32993.1"/>
    <property type="molecule type" value="Genomic_DNA"/>
</dbReference>
<evidence type="ECO:0000256" key="3">
    <source>
        <dbReference type="ARBA" id="ARBA00022525"/>
    </source>
</evidence>
<protein>
    <submittedName>
        <fullName evidence="6">Secapin</fullName>
    </submittedName>
</protein>
<evidence type="ECO:0000256" key="2">
    <source>
        <dbReference type="ARBA" id="ARBA00006280"/>
    </source>
</evidence>
<evidence type="ECO:0000256" key="1">
    <source>
        <dbReference type="ARBA" id="ARBA00004613"/>
    </source>
</evidence>
<evidence type="ECO:0000256" key="4">
    <source>
        <dbReference type="ARBA" id="ARBA00023157"/>
    </source>
</evidence>
<evidence type="ECO:0000256" key="5">
    <source>
        <dbReference type="SAM" id="SignalP"/>
    </source>
</evidence>
<comment type="similarity">
    <text evidence="2">Belongs to the secapin family.</text>
</comment>
<dbReference type="OrthoDB" id="7607361at2759"/>
<keyword evidence="5" id="KW-0732">Signal</keyword>
<feature type="signal peptide" evidence="5">
    <location>
        <begin position="1"/>
        <end position="32"/>
    </location>
</feature>
<evidence type="ECO:0000313" key="6">
    <source>
        <dbReference type="EMBL" id="PBC32993.1"/>
    </source>
</evidence>
<keyword evidence="7" id="KW-1185">Reference proteome</keyword>
<accession>A0A2A3EMG1</accession>
<comment type="subcellular location">
    <subcellularLocation>
        <location evidence="1">Secreted</location>
    </subcellularLocation>
</comment>
<sequence length="82" mass="9472">MKNYSKNATYLITVLLFSFVTMLLIIPSKCEAVSNDMQPLEARTADLVQQPRYIIDVPPRCPPGSKFVHKRCRKMESFDECF</sequence>
<dbReference type="GO" id="GO:0005576">
    <property type="term" value="C:extracellular region"/>
    <property type="evidence" value="ECO:0007669"/>
    <property type="project" value="UniProtKB-SubCell"/>
</dbReference>
<dbReference type="Proteomes" id="UP000242457">
    <property type="component" value="Unassembled WGS sequence"/>
</dbReference>
<dbReference type="AlphaFoldDB" id="A0A2A3EMG1"/>
<reference evidence="6 7" key="1">
    <citation type="submission" date="2014-07" db="EMBL/GenBank/DDBJ databases">
        <title>Genomic and transcriptomic analysis on Apis cerana provide comprehensive insights into honey bee biology.</title>
        <authorList>
            <person name="Diao Q."/>
            <person name="Sun L."/>
            <person name="Zheng H."/>
            <person name="Zheng H."/>
            <person name="Xu S."/>
            <person name="Wang S."/>
            <person name="Zeng Z."/>
            <person name="Hu F."/>
            <person name="Su S."/>
            <person name="Wu J."/>
        </authorList>
    </citation>
    <scope>NUCLEOTIDE SEQUENCE [LARGE SCALE GENOMIC DNA]</scope>
    <source>
        <tissue evidence="6">Pupae without intestine</tissue>
    </source>
</reference>
<dbReference type="Pfam" id="PF17521">
    <property type="entry name" value="Secapin"/>
    <property type="match status" value="1"/>
</dbReference>
<proteinExistence type="inferred from homology"/>
<gene>
    <name evidence="6" type="ORF">APICC_09192</name>
</gene>
<feature type="chain" id="PRO_5012901018" evidence="5">
    <location>
        <begin position="33"/>
        <end position="82"/>
    </location>
</feature>
<evidence type="ECO:0000313" key="7">
    <source>
        <dbReference type="Proteomes" id="UP000242457"/>
    </source>
</evidence>
<keyword evidence="3" id="KW-0964">Secreted</keyword>